<evidence type="ECO:0000313" key="8">
    <source>
        <dbReference type="EnsemblMetazoa" id="Aqu2.1.27257_001"/>
    </source>
</evidence>
<dbReference type="EnsemblMetazoa" id="XM_019998558.1">
    <property type="protein sequence ID" value="XP_019854117.1"/>
    <property type="gene ID" value="LOC100636585"/>
</dbReference>
<reference evidence="9" key="1">
    <citation type="journal article" date="2010" name="Nature">
        <title>The Amphimedon queenslandica genome and the evolution of animal complexity.</title>
        <authorList>
            <person name="Srivastava M."/>
            <person name="Simakov O."/>
            <person name="Chapman J."/>
            <person name="Fahey B."/>
            <person name="Gauthier M.E."/>
            <person name="Mitros T."/>
            <person name="Richards G.S."/>
            <person name="Conaco C."/>
            <person name="Dacre M."/>
            <person name="Hellsten U."/>
            <person name="Larroux C."/>
            <person name="Putnam N.H."/>
            <person name="Stanke M."/>
            <person name="Adamska M."/>
            <person name="Darling A."/>
            <person name="Degnan S.M."/>
            <person name="Oakley T.H."/>
            <person name="Plachetzki D.C."/>
            <person name="Zhai Y."/>
            <person name="Adamski M."/>
            <person name="Calcino A."/>
            <person name="Cummins S.F."/>
            <person name="Goodstein D.M."/>
            <person name="Harris C."/>
            <person name="Jackson D.J."/>
            <person name="Leys S.P."/>
            <person name="Shu S."/>
            <person name="Woodcroft B.J."/>
            <person name="Vervoort M."/>
            <person name="Kosik K.S."/>
            <person name="Manning G."/>
            <person name="Degnan B.M."/>
            <person name="Rokhsar D.S."/>
        </authorList>
    </citation>
    <scope>NUCLEOTIDE SEQUENCE [LARGE SCALE GENOMIC DNA]</scope>
</reference>
<evidence type="ECO:0000256" key="2">
    <source>
        <dbReference type="ARBA" id="ARBA00006070"/>
    </source>
</evidence>
<keyword evidence="5 6" id="KW-0472">Membrane</keyword>
<evidence type="ECO:0000256" key="5">
    <source>
        <dbReference type="ARBA" id="ARBA00023136"/>
    </source>
</evidence>
<dbReference type="GO" id="GO:0006621">
    <property type="term" value="P:protein retention in ER lumen"/>
    <property type="evidence" value="ECO:0007669"/>
    <property type="project" value="TreeGrafter"/>
</dbReference>
<feature type="transmembrane region" description="Helical" evidence="7">
    <location>
        <begin position="143"/>
        <end position="160"/>
    </location>
</feature>
<dbReference type="AlphaFoldDB" id="A0A1X7UHL1"/>
<dbReference type="PIRSF" id="PIRSF016013">
    <property type="entry name" value="AtER_Rer1p"/>
    <property type="match status" value="1"/>
</dbReference>
<dbReference type="OrthoDB" id="448250at2759"/>
<evidence type="ECO:0000256" key="3">
    <source>
        <dbReference type="ARBA" id="ARBA00022692"/>
    </source>
</evidence>
<keyword evidence="9" id="KW-1185">Reference proteome</keyword>
<dbReference type="PANTHER" id="PTHR10743">
    <property type="entry name" value="PROTEIN RER1"/>
    <property type="match status" value="1"/>
</dbReference>
<dbReference type="PANTHER" id="PTHR10743:SF0">
    <property type="entry name" value="PROTEIN RER1"/>
    <property type="match status" value="1"/>
</dbReference>
<evidence type="ECO:0000256" key="7">
    <source>
        <dbReference type="SAM" id="Phobius"/>
    </source>
</evidence>
<dbReference type="GO" id="GO:0006890">
    <property type="term" value="P:retrograde vesicle-mediated transport, Golgi to endoplasmic reticulum"/>
    <property type="evidence" value="ECO:0007669"/>
    <property type="project" value="TreeGrafter"/>
</dbReference>
<keyword evidence="3 7" id="KW-0812">Transmembrane</keyword>
<organism evidence="8">
    <name type="scientific">Amphimedon queenslandica</name>
    <name type="common">Sponge</name>
    <dbReference type="NCBI Taxonomy" id="400682"/>
    <lineage>
        <taxon>Eukaryota</taxon>
        <taxon>Metazoa</taxon>
        <taxon>Porifera</taxon>
        <taxon>Demospongiae</taxon>
        <taxon>Heteroscleromorpha</taxon>
        <taxon>Haplosclerida</taxon>
        <taxon>Niphatidae</taxon>
        <taxon>Amphimedon</taxon>
    </lineage>
</organism>
<keyword evidence="4 7" id="KW-1133">Transmembrane helix</keyword>
<dbReference type="EnsemblMetazoa" id="Aqu2.1.27257_001">
    <property type="protein sequence ID" value="Aqu2.1.27257_001"/>
    <property type="gene ID" value="Aqu2.1.27257"/>
</dbReference>
<comment type="subcellular location">
    <subcellularLocation>
        <location evidence="1">Membrane</location>
        <topology evidence="1">Multi-pass membrane protein</topology>
    </subcellularLocation>
</comment>
<gene>
    <name evidence="8" type="primary">100636585</name>
</gene>
<evidence type="ECO:0000256" key="1">
    <source>
        <dbReference type="ARBA" id="ARBA00004141"/>
    </source>
</evidence>
<protein>
    <recommendedName>
        <fullName evidence="6">Protein RER1</fullName>
    </recommendedName>
</protein>
<evidence type="ECO:0000256" key="6">
    <source>
        <dbReference type="PIRNR" id="PIRNR016013"/>
    </source>
</evidence>
<feature type="transmembrane region" description="Helical" evidence="7">
    <location>
        <begin position="38"/>
        <end position="57"/>
    </location>
</feature>
<comment type="similarity">
    <text evidence="2 6">Belongs to the RER1 family.</text>
</comment>
<dbReference type="Proteomes" id="UP000007879">
    <property type="component" value="Unassembled WGS sequence"/>
</dbReference>
<dbReference type="STRING" id="400682.A0A1X7UHL1"/>
<dbReference type="GO" id="GO:0000139">
    <property type="term" value="C:Golgi membrane"/>
    <property type="evidence" value="ECO:0007669"/>
    <property type="project" value="TreeGrafter"/>
</dbReference>
<dbReference type="GO" id="GO:0005783">
    <property type="term" value="C:endoplasmic reticulum"/>
    <property type="evidence" value="ECO:0007669"/>
    <property type="project" value="GOC"/>
</dbReference>
<dbReference type="eggNOG" id="KOG1688">
    <property type="taxonomic scope" value="Eukaryota"/>
</dbReference>
<sequence length="193" mass="22559">MATVGETPASPTSRGPSLWSRLNARYQKFLDDLVPYRGGRWGFCICTLLVYIIRIYFLQGWYIVTYALAIYLLSLFIAFLSPKFDPAVEEDTDEDGPSLPTTSNEEFKPFIRRLPEFKFWHSMTRAILIAFICTFFSILNIPVFWPILLIYFIVLFAVTMKKQIMHMIKYKYLPFTHGKRRYQSKDDTSSSSL</sequence>
<dbReference type="InParanoid" id="A0A1X7UHL1"/>
<evidence type="ECO:0000313" key="9">
    <source>
        <dbReference type="Proteomes" id="UP000007879"/>
    </source>
</evidence>
<reference evidence="8" key="2">
    <citation type="submission" date="2017-05" db="UniProtKB">
        <authorList>
            <consortium name="EnsemblMetazoa"/>
        </authorList>
    </citation>
    <scope>IDENTIFICATION</scope>
</reference>
<dbReference type="FunCoup" id="A0A1X7UHL1">
    <property type="interactions" value="954"/>
</dbReference>
<accession>A0A1X7UHL1</accession>
<feature type="transmembrane region" description="Helical" evidence="7">
    <location>
        <begin position="63"/>
        <end position="80"/>
    </location>
</feature>
<name>A0A1X7UHL1_AMPQE</name>
<dbReference type="Pfam" id="PF03248">
    <property type="entry name" value="Rer1"/>
    <property type="match status" value="1"/>
</dbReference>
<proteinExistence type="inferred from homology"/>
<dbReference type="InterPro" id="IPR004932">
    <property type="entry name" value="Rer1"/>
</dbReference>
<evidence type="ECO:0000256" key="4">
    <source>
        <dbReference type="ARBA" id="ARBA00022989"/>
    </source>
</evidence>
<comment type="function">
    <text evidence="6">Involved in the retrieval of endoplasmic reticulum membrane proteins from the early Golgi compartment.</text>
</comment>